<keyword evidence="6 11" id="KW-0812">Transmembrane</keyword>
<evidence type="ECO:0000256" key="8">
    <source>
        <dbReference type="ARBA" id="ARBA00023136"/>
    </source>
</evidence>
<keyword evidence="14" id="KW-1185">Reference proteome</keyword>
<comment type="caution">
    <text evidence="13">The sequence shown here is derived from an EMBL/GenBank/DDBJ whole genome shotgun (WGS) entry which is preliminary data.</text>
</comment>
<keyword evidence="8 11" id="KW-0472">Membrane</keyword>
<evidence type="ECO:0000256" key="1">
    <source>
        <dbReference type="ARBA" id="ARBA00004377"/>
    </source>
</evidence>
<evidence type="ECO:0000256" key="9">
    <source>
        <dbReference type="ARBA" id="ARBA00025772"/>
    </source>
</evidence>
<evidence type="ECO:0000313" key="13">
    <source>
        <dbReference type="EMBL" id="MFC4348032.1"/>
    </source>
</evidence>
<feature type="domain" description="General secretion pathway GspH" evidence="12">
    <location>
        <begin position="56"/>
        <end position="150"/>
    </location>
</feature>
<evidence type="ECO:0000256" key="6">
    <source>
        <dbReference type="ARBA" id="ARBA00022692"/>
    </source>
</evidence>
<proteinExistence type="inferred from homology"/>
<reference evidence="14" key="1">
    <citation type="journal article" date="2019" name="Int. J. Syst. Evol. Microbiol.">
        <title>The Global Catalogue of Microorganisms (GCM) 10K type strain sequencing project: providing services to taxonomists for standard genome sequencing and annotation.</title>
        <authorList>
            <consortium name="The Broad Institute Genomics Platform"/>
            <consortium name="The Broad Institute Genome Sequencing Center for Infectious Disease"/>
            <person name="Wu L."/>
            <person name="Ma J."/>
        </authorList>
    </citation>
    <scope>NUCLEOTIDE SEQUENCE [LARGE SCALE GENOMIC DNA]</scope>
    <source>
        <strain evidence="14">CGMCC 1.15304</strain>
    </source>
</reference>
<evidence type="ECO:0000256" key="3">
    <source>
        <dbReference type="ARBA" id="ARBA00022475"/>
    </source>
</evidence>
<evidence type="ECO:0000256" key="4">
    <source>
        <dbReference type="ARBA" id="ARBA00022481"/>
    </source>
</evidence>
<keyword evidence="4" id="KW-0488">Methylation</keyword>
<dbReference type="PRINTS" id="PR00885">
    <property type="entry name" value="BCTERIALGSPH"/>
</dbReference>
<dbReference type="InterPro" id="IPR002416">
    <property type="entry name" value="T2SS_protein-GspH"/>
</dbReference>
<evidence type="ECO:0000256" key="5">
    <source>
        <dbReference type="ARBA" id="ARBA00022519"/>
    </source>
</evidence>
<gene>
    <name evidence="13" type="ORF">ACFO5Q_09270</name>
</gene>
<evidence type="ECO:0000256" key="10">
    <source>
        <dbReference type="ARBA" id="ARBA00030775"/>
    </source>
</evidence>
<feature type="transmembrane region" description="Helical" evidence="11">
    <location>
        <begin position="12"/>
        <end position="33"/>
    </location>
</feature>
<dbReference type="EMBL" id="JBHSCR010000005">
    <property type="protein sequence ID" value="MFC4348032.1"/>
    <property type="molecule type" value="Genomic_DNA"/>
</dbReference>
<dbReference type="NCBIfam" id="TIGR02532">
    <property type="entry name" value="IV_pilin_GFxxxE"/>
    <property type="match status" value="1"/>
</dbReference>
<dbReference type="InterPro" id="IPR012902">
    <property type="entry name" value="N_methyl_site"/>
</dbReference>
<comment type="subcellular location">
    <subcellularLocation>
        <location evidence="1">Cell inner membrane</location>
        <topology evidence="1">Single-pass membrane protein</topology>
    </subcellularLocation>
</comment>
<dbReference type="Proteomes" id="UP001595776">
    <property type="component" value="Unassembled WGS sequence"/>
</dbReference>
<dbReference type="Gene3D" id="3.55.40.10">
    <property type="entry name" value="minor pseudopilin epsh domain"/>
    <property type="match status" value="1"/>
</dbReference>
<evidence type="ECO:0000313" key="14">
    <source>
        <dbReference type="Proteomes" id="UP001595776"/>
    </source>
</evidence>
<dbReference type="RefSeq" id="WP_068151757.1">
    <property type="nucleotide sequence ID" value="NZ_JBHSCR010000005.1"/>
</dbReference>
<dbReference type="PROSITE" id="PS00409">
    <property type="entry name" value="PROKAR_NTER_METHYL"/>
    <property type="match status" value="1"/>
</dbReference>
<dbReference type="Pfam" id="PF07963">
    <property type="entry name" value="N_methyl"/>
    <property type="match status" value="1"/>
</dbReference>
<evidence type="ECO:0000256" key="7">
    <source>
        <dbReference type="ARBA" id="ARBA00022989"/>
    </source>
</evidence>
<comment type="similarity">
    <text evidence="9">Belongs to the GSP H family.</text>
</comment>
<sequence>MRNWRSDKGFSLVEVMVVVAIIGLMTSAVVLAMPSRDDRLLDTLSRTGRLMVAVERQAVITGQVMGVHFSDTGMDLLVLGDSGWVPSDATIDAGSASFGDARLLDITVEGAVVDVADTDLQAHVYFLPTGEKPAFTLTLASGAKKGTMTVPQLGPFEVKTDG</sequence>
<keyword evidence="3" id="KW-1003">Cell membrane</keyword>
<keyword evidence="5" id="KW-0997">Cell inner membrane</keyword>
<evidence type="ECO:0000256" key="11">
    <source>
        <dbReference type="SAM" id="Phobius"/>
    </source>
</evidence>
<dbReference type="InterPro" id="IPR022346">
    <property type="entry name" value="T2SS_GspH"/>
</dbReference>
<dbReference type="InterPro" id="IPR045584">
    <property type="entry name" value="Pilin-like"/>
</dbReference>
<organism evidence="13 14">
    <name type="scientific">Kordiimonas lipolytica</name>
    <dbReference type="NCBI Taxonomy" id="1662421"/>
    <lineage>
        <taxon>Bacteria</taxon>
        <taxon>Pseudomonadati</taxon>
        <taxon>Pseudomonadota</taxon>
        <taxon>Alphaproteobacteria</taxon>
        <taxon>Kordiimonadales</taxon>
        <taxon>Kordiimonadaceae</taxon>
        <taxon>Kordiimonas</taxon>
    </lineage>
</organism>
<accession>A0ABV8UA31</accession>
<name>A0ABV8UA31_9PROT</name>
<dbReference type="Pfam" id="PF12019">
    <property type="entry name" value="GspH"/>
    <property type="match status" value="1"/>
</dbReference>
<evidence type="ECO:0000259" key="12">
    <source>
        <dbReference type="Pfam" id="PF12019"/>
    </source>
</evidence>
<protein>
    <recommendedName>
        <fullName evidence="2">Type II secretion system protein H</fullName>
    </recommendedName>
    <alternativeName>
        <fullName evidence="10">General secretion pathway protein H</fullName>
    </alternativeName>
</protein>
<keyword evidence="7 11" id="KW-1133">Transmembrane helix</keyword>
<dbReference type="SUPFAM" id="SSF54523">
    <property type="entry name" value="Pili subunits"/>
    <property type="match status" value="1"/>
</dbReference>
<evidence type="ECO:0000256" key="2">
    <source>
        <dbReference type="ARBA" id="ARBA00021549"/>
    </source>
</evidence>